<comment type="caution">
    <text evidence="1">The sequence shown here is derived from an EMBL/GenBank/DDBJ whole genome shotgun (WGS) entry which is preliminary data.</text>
</comment>
<evidence type="ECO:0000313" key="2">
    <source>
        <dbReference type="Proteomes" id="UP001314170"/>
    </source>
</evidence>
<dbReference type="EMBL" id="CAWUPB010000851">
    <property type="protein sequence ID" value="CAK7326140.1"/>
    <property type="molecule type" value="Genomic_DNA"/>
</dbReference>
<reference evidence="1 2" key="1">
    <citation type="submission" date="2024-01" db="EMBL/GenBank/DDBJ databases">
        <authorList>
            <person name="Waweru B."/>
        </authorList>
    </citation>
    <scope>NUCLEOTIDE SEQUENCE [LARGE SCALE GENOMIC DNA]</scope>
</reference>
<proteinExistence type="predicted"/>
<evidence type="ECO:0000313" key="1">
    <source>
        <dbReference type="EMBL" id="CAK7326140.1"/>
    </source>
</evidence>
<protein>
    <submittedName>
        <fullName evidence="1">Uncharacterized protein</fullName>
    </submittedName>
</protein>
<dbReference type="Proteomes" id="UP001314170">
    <property type="component" value="Unassembled WGS sequence"/>
</dbReference>
<dbReference type="AlphaFoldDB" id="A0AAV1R0S6"/>
<name>A0AAV1R0S6_9ROSI</name>
<sequence>MELEGIHEDFTIVKDSDVEGEEWWILGVNGRMRWGGFQRRAWDVLGCRVLHFFKVRALMMLPLEEPSELQFYWMVVASKW</sequence>
<accession>A0AAV1R0S6</accession>
<keyword evidence="2" id="KW-1185">Reference proteome</keyword>
<organism evidence="1 2">
    <name type="scientific">Dovyalis caffra</name>
    <dbReference type="NCBI Taxonomy" id="77055"/>
    <lineage>
        <taxon>Eukaryota</taxon>
        <taxon>Viridiplantae</taxon>
        <taxon>Streptophyta</taxon>
        <taxon>Embryophyta</taxon>
        <taxon>Tracheophyta</taxon>
        <taxon>Spermatophyta</taxon>
        <taxon>Magnoliopsida</taxon>
        <taxon>eudicotyledons</taxon>
        <taxon>Gunneridae</taxon>
        <taxon>Pentapetalae</taxon>
        <taxon>rosids</taxon>
        <taxon>fabids</taxon>
        <taxon>Malpighiales</taxon>
        <taxon>Salicaceae</taxon>
        <taxon>Flacourtieae</taxon>
        <taxon>Dovyalis</taxon>
    </lineage>
</organism>
<gene>
    <name evidence="1" type="ORF">DCAF_LOCUS3836</name>
</gene>